<dbReference type="Proteomes" id="UP001597045">
    <property type="component" value="Unassembled WGS sequence"/>
</dbReference>
<feature type="non-terminal residue" evidence="3">
    <location>
        <position position="1"/>
    </location>
</feature>
<evidence type="ECO:0000256" key="1">
    <source>
        <dbReference type="PROSITE-ProRule" id="PRU00409"/>
    </source>
</evidence>
<dbReference type="Pfam" id="PF02786">
    <property type="entry name" value="CPSase_L_D2"/>
    <property type="match status" value="1"/>
</dbReference>
<keyword evidence="1" id="KW-0067">ATP-binding</keyword>
<dbReference type="EMBL" id="JBHTIS010002262">
    <property type="protein sequence ID" value="MFD1049575.1"/>
    <property type="molecule type" value="Genomic_DNA"/>
</dbReference>
<reference evidence="4" key="1">
    <citation type="journal article" date="2019" name="Int. J. Syst. Evol. Microbiol.">
        <title>The Global Catalogue of Microorganisms (GCM) 10K type strain sequencing project: providing services to taxonomists for standard genome sequencing and annotation.</title>
        <authorList>
            <consortium name="The Broad Institute Genomics Platform"/>
            <consortium name="The Broad Institute Genome Sequencing Center for Infectious Disease"/>
            <person name="Wu L."/>
            <person name="Ma J."/>
        </authorList>
    </citation>
    <scope>NUCLEOTIDE SEQUENCE [LARGE SCALE GENOMIC DNA]</scope>
    <source>
        <strain evidence="4">JCM 31486</strain>
    </source>
</reference>
<dbReference type="Gene3D" id="3.30.470.20">
    <property type="entry name" value="ATP-grasp fold, B domain"/>
    <property type="match status" value="1"/>
</dbReference>
<evidence type="ECO:0000313" key="4">
    <source>
        <dbReference type="Proteomes" id="UP001597045"/>
    </source>
</evidence>
<keyword evidence="1" id="KW-0547">Nucleotide-binding</keyword>
<name>A0ABW3MFX6_9PSEU</name>
<accession>A0ABW3MFX6</accession>
<feature type="non-terminal residue" evidence="3">
    <location>
        <position position="314"/>
    </location>
</feature>
<dbReference type="PROSITE" id="PS50975">
    <property type="entry name" value="ATP_GRASP"/>
    <property type="match status" value="1"/>
</dbReference>
<sequence>VGLPGVGFSASTDMVHRMEELGVLLAGRDDTLVLSHDLDPGFREYVADLGFEPPTVVVPSNVRPGRSTTDNVVASPDTVGLLARTGGMLLPMGTSEGEQKLAAEAGLSLAVPTAEVFERVNSKIYSRRLVEASGLRAVPGHCCETVDEFLAVLRQYQDGNTLVVKDAYGVSGKGLVVLDTRAKVDGLAKLVRRRADRSGERRLHVVVEHWLGKRFDLNYQLTVARDGTITFDFVKQALTEGGVHKGHLMPVDLPRHQQDELREAADVVGVRLFAAGFHGVAGVDAIMGADGLLYPVLEINARLNMSTYQGGVTE</sequence>
<keyword evidence="4" id="KW-1185">Reference proteome</keyword>
<dbReference type="Pfam" id="PF18604">
    <property type="entry name" value="PreAtp-grasp"/>
    <property type="match status" value="1"/>
</dbReference>
<dbReference type="InterPro" id="IPR005479">
    <property type="entry name" value="CPAse_ATP-bd"/>
</dbReference>
<evidence type="ECO:0000313" key="3">
    <source>
        <dbReference type="EMBL" id="MFD1049575.1"/>
    </source>
</evidence>
<comment type="caution">
    <text evidence="3">The sequence shown here is derived from an EMBL/GenBank/DDBJ whole genome shotgun (WGS) entry which is preliminary data.</text>
</comment>
<organism evidence="3 4">
    <name type="scientific">Kibdelosporangium lantanae</name>
    <dbReference type="NCBI Taxonomy" id="1497396"/>
    <lineage>
        <taxon>Bacteria</taxon>
        <taxon>Bacillati</taxon>
        <taxon>Actinomycetota</taxon>
        <taxon>Actinomycetes</taxon>
        <taxon>Pseudonocardiales</taxon>
        <taxon>Pseudonocardiaceae</taxon>
        <taxon>Kibdelosporangium</taxon>
    </lineage>
</organism>
<dbReference type="SUPFAM" id="SSF56059">
    <property type="entry name" value="Glutathione synthetase ATP-binding domain-like"/>
    <property type="match status" value="1"/>
</dbReference>
<evidence type="ECO:0000259" key="2">
    <source>
        <dbReference type="PROSITE" id="PS50975"/>
    </source>
</evidence>
<gene>
    <name evidence="3" type="ORF">ACFQ1S_30610</name>
</gene>
<proteinExistence type="predicted"/>
<dbReference type="InterPro" id="IPR011761">
    <property type="entry name" value="ATP-grasp"/>
</dbReference>
<dbReference type="InterPro" id="IPR040754">
    <property type="entry name" value="PreAtp-grasp"/>
</dbReference>
<feature type="domain" description="ATP-grasp" evidence="2">
    <location>
        <begin position="127"/>
        <end position="302"/>
    </location>
</feature>
<protein>
    <recommendedName>
        <fullName evidence="2">ATP-grasp domain-containing protein</fullName>
    </recommendedName>
</protein>